<proteinExistence type="predicted"/>
<accession>H6N605</accession>
<sequence length="225" mass="25111">MPSSLLTKATLGTLGVGTVATGSIYLGKDLIVARNQKTKTSIEELIETVNPDKRFISRPGTSSHWRAVWSEYKKDNNVWNLAGLDTTTASSTEDAPQEFMDACDSKKEQEVLDKGDSLYSQVVKYCTRNTLVRDLINETEGKTLLTKGSDFATNQDWKTVWELYKQDNNGKNTDSWDIGSWSSNKDSSNVPDAFATKCGTKSEVEEYQLDQSNYLDVLKYCTKVG</sequence>
<dbReference type="AlphaFoldDB" id="H6N605"/>
<organism evidence="1 2">
    <name type="scientific">Mycoplasma haemocanis (strain Illinois)</name>
    <dbReference type="NCBI Taxonomy" id="1111676"/>
    <lineage>
        <taxon>Bacteria</taxon>
        <taxon>Bacillati</taxon>
        <taxon>Mycoplasmatota</taxon>
        <taxon>Mollicutes</taxon>
        <taxon>Mycoplasmataceae</taxon>
        <taxon>Mycoplasma</taxon>
    </lineage>
</organism>
<keyword evidence="2" id="KW-1185">Reference proteome</keyword>
<gene>
    <name evidence="1" type="ordered locus">MHC_01055</name>
</gene>
<dbReference type="EMBL" id="CP003199">
    <property type="protein sequence ID" value="AEW45077.1"/>
    <property type="molecule type" value="Genomic_DNA"/>
</dbReference>
<evidence type="ECO:0000313" key="2">
    <source>
        <dbReference type="Proteomes" id="UP000009135"/>
    </source>
</evidence>
<protein>
    <submittedName>
        <fullName evidence="1">Uncharacterized protein</fullName>
    </submittedName>
</protein>
<name>H6N605_MYCHN</name>
<dbReference type="HOGENOM" id="CLU_098620_0_0_14"/>
<dbReference type="STRING" id="1111676.MHC_01055"/>
<dbReference type="Proteomes" id="UP000009135">
    <property type="component" value="Chromosome"/>
</dbReference>
<dbReference type="KEGG" id="mhe:MHC_01055"/>
<evidence type="ECO:0000313" key="1">
    <source>
        <dbReference type="EMBL" id="AEW45077.1"/>
    </source>
</evidence>
<reference evidence="1 2" key="1">
    <citation type="journal article" date="2012" name="J. Bacteriol.">
        <title>Complete genome sequence of Mycoplasma haemocanis strain Illinois.</title>
        <authorList>
            <person name="do Nascimento N.C."/>
            <person name="Guimaraes A.M."/>
            <person name="Santos A.P."/>
            <person name="Sanmiguel P.J."/>
            <person name="Messick J.B."/>
        </authorList>
    </citation>
    <scope>NUCLEOTIDE SEQUENCE [LARGE SCALE GENOMIC DNA]</scope>
    <source>
        <strain evidence="1 2">Illinois</strain>
    </source>
</reference>